<feature type="transmembrane region" description="Helical" evidence="5">
    <location>
        <begin position="303"/>
        <end position="325"/>
    </location>
</feature>
<dbReference type="RefSeq" id="WP_098038816.1">
    <property type="nucleotide sequence ID" value="NZ_CWGJ01000025.1"/>
</dbReference>
<feature type="transmembrane region" description="Helical" evidence="5">
    <location>
        <begin position="41"/>
        <end position="59"/>
    </location>
</feature>
<dbReference type="PRINTS" id="PR01434">
    <property type="entry name" value="NADHDHGNASE5"/>
</dbReference>
<dbReference type="PANTHER" id="PTHR22773">
    <property type="entry name" value="NADH DEHYDROGENASE"/>
    <property type="match status" value="1"/>
</dbReference>
<dbReference type="InterPro" id="IPR001750">
    <property type="entry name" value="ND/Mrp_TM"/>
</dbReference>
<reference evidence="9" key="1">
    <citation type="submission" date="2015-06" db="EMBL/GenBank/DDBJ databases">
        <authorList>
            <person name="Bertelli C."/>
        </authorList>
    </citation>
    <scope>NUCLEOTIDE SEQUENCE [LARGE SCALE GENOMIC DNA]</scope>
    <source>
        <strain evidence="9">CRIB-30</strain>
    </source>
</reference>
<comment type="function">
    <text evidence="5">NDH-1 shuttles electrons from NADH, via FMN and iron-sulfur (Fe-S) centers, to quinones in the respiratory chain. The immediate electron acceptor for the enzyme in this species is believed to be ubiquinone. Couples the redox reaction to proton translocation (for every two electrons transferred, four hydrogen ions are translocated across the cytoplasmic membrane), and thus conserves the redox energy in a proton gradient.</text>
</comment>
<dbReference type="GO" id="GO:0048038">
    <property type="term" value="F:quinone binding"/>
    <property type="evidence" value="ECO:0007669"/>
    <property type="project" value="UniProtKB-KW"/>
</dbReference>
<dbReference type="NCBIfam" id="TIGR01770">
    <property type="entry name" value="NDH_I_N"/>
    <property type="match status" value="1"/>
</dbReference>
<feature type="transmembrane region" description="Helical" evidence="5">
    <location>
        <begin position="111"/>
        <end position="127"/>
    </location>
</feature>
<feature type="domain" description="NADH:quinone oxidoreductase/Mrp antiporter transmembrane" evidence="7">
    <location>
        <begin position="126"/>
        <end position="423"/>
    </location>
</feature>
<keyword evidence="5" id="KW-0874">Quinone</keyword>
<dbReference type="GO" id="GO:0012505">
    <property type="term" value="C:endomembrane system"/>
    <property type="evidence" value="ECO:0007669"/>
    <property type="project" value="UniProtKB-SubCell"/>
</dbReference>
<gene>
    <name evidence="5 8" type="primary">nuoN</name>
    <name evidence="8" type="ORF">ELAC_1627</name>
</gene>
<keyword evidence="5" id="KW-0813">Transport</keyword>
<feature type="transmembrane region" description="Helical" evidence="5">
    <location>
        <begin position="274"/>
        <end position="294"/>
    </location>
</feature>
<dbReference type="Proteomes" id="UP000220251">
    <property type="component" value="Unassembled WGS sequence"/>
</dbReference>
<keyword evidence="5" id="KW-0520">NAD</keyword>
<sequence>MNTNPALQDYLSLSPMAILLLSGLVLIVIESLSPKFSRKSAFPIAFLSIIAALISSYLAPEPTHPYISAFIVSDSPAQFFTSFFLVVGAVIALISASFFKQRTESHGEYAFLLLSSLIGLILIGASADFLTLFLGLEILSLALYVLVAYMKTWSKTHEAAIKFFLLGSMATAFLIFGVALIYGATGTTRFEGLLEKYGALTDAPSRVLFISGSALFALGLLFKAAVVPFHFWAPDVYAGAATPVTAFLAVGSKAGAFAGLARVFLITIPGFDPVFSTMIALAAAITLLYGNILAIRQRAFRRFFAYSGISHSGFMLIAIAAAGEGGAFEALAFYLTVYSVATLGVFSLFTAMDAGDGDIPFESVQGLFKRSPWIALAFALSLLVLAGFPPFVGFFAKFILFKVAYTKGLIWLMVLALILTVISSYYYFRLVLLLFKGAVDQVRIRPECSLSFAFACLAGVLLLILSLSPDRLTTLIGAIKP</sequence>
<keyword evidence="3 5" id="KW-1133">Transmembrane helix</keyword>
<comment type="catalytic activity">
    <reaction evidence="5">
        <text>a quinone + NADH + 5 H(+)(in) = a quinol + NAD(+) + 4 H(+)(out)</text>
        <dbReference type="Rhea" id="RHEA:57888"/>
        <dbReference type="ChEBI" id="CHEBI:15378"/>
        <dbReference type="ChEBI" id="CHEBI:24646"/>
        <dbReference type="ChEBI" id="CHEBI:57540"/>
        <dbReference type="ChEBI" id="CHEBI:57945"/>
        <dbReference type="ChEBI" id="CHEBI:132124"/>
    </reaction>
</comment>
<evidence type="ECO:0000313" key="9">
    <source>
        <dbReference type="Proteomes" id="UP000220251"/>
    </source>
</evidence>
<keyword evidence="5" id="KW-0830">Ubiquinone</keyword>
<feature type="transmembrane region" description="Helical" evidence="5">
    <location>
        <begin position="205"/>
        <end position="232"/>
    </location>
</feature>
<feature type="transmembrane region" description="Helical" evidence="5">
    <location>
        <begin position="244"/>
        <end position="268"/>
    </location>
</feature>
<dbReference type="Pfam" id="PF00361">
    <property type="entry name" value="Proton_antipo_M"/>
    <property type="match status" value="1"/>
</dbReference>
<keyword evidence="5" id="KW-1003">Cell membrane</keyword>
<keyword evidence="4 5" id="KW-0472">Membrane</keyword>
<dbReference type="InterPro" id="IPR010096">
    <property type="entry name" value="NADH-Q_OxRdtase_suN/2"/>
</dbReference>
<dbReference type="AlphaFoldDB" id="A0A0H5E6P9"/>
<evidence type="ECO:0000259" key="7">
    <source>
        <dbReference type="Pfam" id="PF00361"/>
    </source>
</evidence>
<comment type="subcellular location">
    <subcellularLocation>
        <location evidence="5">Cell membrane</location>
        <topology evidence="5">Multi-pass membrane protein</topology>
    </subcellularLocation>
    <subcellularLocation>
        <location evidence="1">Endomembrane system</location>
        <topology evidence="1">Multi-pass membrane protein</topology>
    </subcellularLocation>
    <subcellularLocation>
        <location evidence="6">Membrane</location>
        <topology evidence="6">Multi-pass membrane protein</topology>
    </subcellularLocation>
</comment>
<feature type="transmembrane region" description="Helical" evidence="5">
    <location>
        <begin position="163"/>
        <end position="185"/>
    </location>
</feature>
<feature type="transmembrane region" description="Helical" evidence="5">
    <location>
        <begin position="408"/>
        <end position="428"/>
    </location>
</feature>
<organism evidence="8 9">
    <name type="scientific">Estrella lausannensis</name>
    <dbReference type="NCBI Taxonomy" id="483423"/>
    <lineage>
        <taxon>Bacteria</taxon>
        <taxon>Pseudomonadati</taxon>
        <taxon>Chlamydiota</taxon>
        <taxon>Chlamydiia</taxon>
        <taxon>Parachlamydiales</taxon>
        <taxon>Candidatus Criblamydiaceae</taxon>
        <taxon>Estrella</taxon>
    </lineage>
</organism>
<dbReference type="GO" id="GO:0050136">
    <property type="term" value="F:NADH dehydrogenase (quinone) (non-electrogenic) activity"/>
    <property type="evidence" value="ECO:0007669"/>
    <property type="project" value="UniProtKB-UniRule"/>
</dbReference>
<dbReference type="HAMAP" id="MF_00445">
    <property type="entry name" value="NDH1_NuoN_1"/>
    <property type="match status" value="1"/>
</dbReference>
<evidence type="ECO:0000256" key="6">
    <source>
        <dbReference type="RuleBase" id="RU000320"/>
    </source>
</evidence>
<keyword evidence="2 5" id="KW-0812">Transmembrane</keyword>
<evidence type="ECO:0000256" key="3">
    <source>
        <dbReference type="ARBA" id="ARBA00022989"/>
    </source>
</evidence>
<dbReference type="GO" id="GO:0008137">
    <property type="term" value="F:NADH dehydrogenase (ubiquinone) activity"/>
    <property type="evidence" value="ECO:0007669"/>
    <property type="project" value="InterPro"/>
</dbReference>
<proteinExistence type="inferred from homology"/>
<evidence type="ECO:0000256" key="2">
    <source>
        <dbReference type="ARBA" id="ARBA00022692"/>
    </source>
</evidence>
<dbReference type="EMBL" id="CWGJ01000025">
    <property type="protein sequence ID" value="CRX38955.1"/>
    <property type="molecule type" value="Genomic_DNA"/>
</dbReference>
<dbReference type="EC" id="7.1.1.-" evidence="5"/>
<evidence type="ECO:0000313" key="8">
    <source>
        <dbReference type="EMBL" id="CRX38955.1"/>
    </source>
</evidence>
<dbReference type="GO" id="GO:0005886">
    <property type="term" value="C:plasma membrane"/>
    <property type="evidence" value="ECO:0007669"/>
    <property type="project" value="UniProtKB-SubCell"/>
</dbReference>
<protein>
    <recommendedName>
        <fullName evidence="5">NADH-quinone oxidoreductase subunit N</fullName>
        <ecNumber evidence="5">7.1.1.-</ecNumber>
    </recommendedName>
    <alternativeName>
        <fullName evidence="5">NADH dehydrogenase I subunit N</fullName>
    </alternativeName>
    <alternativeName>
        <fullName evidence="5">NDH-1 subunit N</fullName>
    </alternativeName>
</protein>
<keyword evidence="9" id="KW-1185">Reference proteome</keyword>
<feature type="transmembrane region" description="Helical" evidence="5">
    <location>
        <begin position="331"/>
        <end position="352"/>
    </location>
</feature>
<dbReference type="OrthoDB" id="9807568at2"/>
<comment type="similarity">
    <text evidence="5">Belongs to the complex I subunit 2 family.</text>
</comment>
<feature type="transmembrane region" description="Helical" evidence="5">
    <location>
        <begin position="133"/>
        <end position="151"/>
    </location>
</feature>
<feature type="transmembrane region" description="Helical" evidence="5">
    <location>
        <begin position="79"/>
        <end position="99"/>
    </location>
</feature>
<feature type="transmembrane region" description="Helical" evidence="5">
    <location>
        <begin position="12"/>
        <end position="29"/>
    </location>
</feature>
<evidence type="ECO:0000256" key="1">
    <source>
        <dbReference type="ARBA" id="ARBA00004127"/>
    </source>
</evidence>
<name>A0A0H5E6P9_9BACT</name>
<evidence type="ECO:0000256" key="5">
    <source>
        <dbReference type="HAMAP-Rule" id="MF_00445"/>
    </source>
</evidence>
<dbReference type="GO" id="GO:0042773">
    <property type="term" value="P:ATP synthesis coupled electron transport"/>
    <property type="evidence" value="ECO:0007669"/>
    <property type="project" value="InterPro"/>
</dbReference>
<feature type="transmembrane region" description="Helical" evidence="5">
    <location>
        <begin position="449"/>
        <end position="467"/>
    </location>
</feature>
<keyword evidence="5" id="KW-1278">Translocase</keyword>
<keyword evidence="8" id="KW-0560">Oxidoreductase</keyword>
<comment type="subunit">
    <text evidence="5">NDH-1 is composed of 14 different subunits. Subunits NuoA, H, J, K, L, M, N constitute the membrane sector of the complex.</text>
</comment>
<feature type="transmembrane region" description="Helical" evidence="5">
    <location>
        <begin position="373"/>
        <end position="396"/>
    </location>
</feature>
<evidence type="ECO:0000256" key="4">
    <source>
        <dbReference type="ARBA" id="ARBA00023136"/>
    </source>
</evidence>
<accession>A0A0H5E6P9</accession>